<protein>
    <recommendedName>
        <fullName evidence="6">Cation/H+ exchanger transmembrane domain-containing protein</fullName>
    </recommendedName>
</protein>
<name>A0A3D5QAR6_FLESI</name>
<reference evidence="7 8" key="1">
    <citation type="journal article" date="2018" name="Nat. Biotechnol.">
        <title>A standardized bacterial taxonomy based on genome phylogeny substantially revises the tree of life.</title>
        <authorList>
            <person name="Parks D.H."/>
            <person name="Chuvochina M."/>
            <person name="Waite D.W."/>
            <person name="Rinke C."/>
            <person name="Skarshewski A."/>
            <person name="Chaumeil P.A."/>
            <person name="Hugenholtz P."/>
        </authorList>
    </citation>
    <scope>NUCLEOTIDE SEQUENCE [LARGE SCALE GENOMIC DNA]</scope>
    <source>
        <strain evidence="7">UBA8672</strain>
    </source>
</reference>
<feature type="transmembrane region" description="Helical" evidence="5">
    <location>
        <begin position="320"/>
        <end position="340"/>
    </location>
</feature>
<keyword evidence="2 5" id="KW-0812">Transmembrane</keyword>
<feature type="transmembrane region" description="Helical" evidence="5">
    <location>
        <begin position="5"/>
        <end position="21"/>
    </location>
</feature>
<feature type="domain" description="Cation/H+ exchanger transmembrane" evidence="6">
    <location>
        <begin position="37"/>
        <end position="389"/>
    </location>
</feature>
<gene>
    <name evidence="7" type="ORF">DHM44_04610</name>
</gene>
<feature type="transmembrane region" description="Helical" evidence="5">
    <location>
        <begin position="241"/>
        <end position="257"/>
    </location>
</feature>
<dbReference type="PANTHER" id="PTHR43021">
    <property type="entry name" value="NA(+)/H(+) ANTIPORTER-RELATED"/>
    <property type="match status" value="1"/>
</dbReference>
<feature type="transmembrane region" description="Helical" evidence="5">
    <location>
        <begin position="352"/>
        <end position="374"/>
    </location>
</feature>
<proteinExistence type="predicted"/>
<dbReference type="AlphaFoldDB" id="A0A3D5QAR6"/>
<feature type="transmembrane region" description="Helical" evidence="5">
    <location>
        <begin position="380"/>
        <end position="402"/>
    </location>
</feature>
<evidence type="ECO:0000313" key="8">
    <source>
        <dbReference type="Proteomes" id="UP000262325"/>
    </source>
</evidence>
<evidence type="ECO:0000256" key="1">
    <source>
        <dbReference type="ARBA" id="ARBA00004141"/>
    </source>
</evidence>
<feature type="transmembrane region" description="Helical" evidence="5">
    <location>
        <begin position="179"/>
        <end position="199"/>
    </location>
</feature>
<evidence type="ECO:0000256" key="3">
    <source>
        <dbReference type="ARBA" id="ARBA00022989"/>
    </source>
</evidence>
<feature type="transmembrane region" description="Helical" evidence="5">
    <location>
        <begin position="54"/>
        <end position="74"/>
    </location>
</feature>
<keyword evidence="3 5" id="KW-1133">Transmembrane helix</keyword>
<dbReference type="Proteomes" id="UP000262325">
    <property type="component" value="Unassembled WGS sequence"/>
</dbReference>
<feature type="transmembrane region" description="Helical" evidence="5">
    <location>
        <begin position="27"/>
        <end position="47"/>
    </location>
</feature>
<dbReference type="GO" id="GO:0015297">
    <property type="term" value="F:antiporter activity"/>
    <property type="evidence" value="ECO:0007669"/>
    <property type="project" value="InterPro"/>
</dbReference>
<feature type="transmembrane region" description="Helical" evidence="5">
    <location>
        <begin position="145"/>
        <end position="167"/>
    </location>
</feature>
<dbReference type="InterPro" id="IPR006153">
    <property type="entry name" value="Cation/H_exchanger_TM"/>
</dbReference>
<feature type="transmembrane region" description="Helical" evidence="5">
    <location>
        <begin position="219"/>
        <end position="236"/>
    </location>
</feature>
<sequence>MKQNIYNTTFIVVCFLALYLLENSLQAFPLRLGIALLVSFIAGEILSKSGLPRISTYLIIGIITGPYAVSFFSLKEVADLRIIDSIALSTIAFVAGSDIDFRKGGIKFSKILSFSLMQFVIGFSAALLIFYIMGKFFHFSLFTNISFILFLALILNAVSPATTVAVIKETGSKGKLTDYVLSTAILKDFTIIVCFSILLSLLGSQGEEASITKVLTEEFVSAASGIAAGFAVFVYMRFVKINLGVFLFLTIIIITWICREMHLSNLMVFITAGIFLNNFTRFGSIVTESIDKNFNIILLIFFFSAGMVIDLRALMSMFGLAVFIVILRIVILYVSCYISGSFIKEDFKIKQLSFMGFLGQAGVSIGFAKIIASIFPFGDIFQTLILAVVGINQIMGPVLFRFSLQKAGEIK</sequence>
<evidence type="ECO:0000259" key="6">
    <source>
        <dbReference type="Pfam" id="PF00999"/>
    </source>
</evidence>
<accession>A0A3D5QAR6</accession>
<organism evidence="7 8">
    <name type="scientific">Flexistipes sinusarabici</name>
    <dbReference type="NCBI Taxonomy" id="2352"/>
    <lineage>
        <taxon>Bacteria</taxon>
        <taxon>Pseudomonadati</taxon>
        <taxon>Deferribacterota</taxon>
        <taxon>Deferribacteres</taxon>
        <taxon>Deferribacterales</taxon>
        <taxon>Flexistipitaceae</taxon>
        <taxon>Flexistipes</taxon>
    </lineage>
</organism>
<evidence type="ECO:0000256" key="5">
    <source>
        <dbReference type="SAM" id="Phobius"/>
    </source>
</evidence>
<evidence type="ECO:0000256" key="2">
    <source>
        <dbReference type="ARBA" id="ARBA00022692"/>
    </source>
</evidence>
<feature type="transmembrane region" description="Helical" evidence="5">
    <location>
        <begin position="111"/>
        <end position="133"/>
    </location>
</feature>
<dbReference type="Gene3D" id="1.20.1530.20">
    <property type="match status" value="1"/>
</dbReference>
<comment type="caution">
    <text evidence="7">The sequence shown here is derived from an EMBL/GenBank/DDBJ whole genome shotgun (WGS) entry which is preliminary data.</text>
</comment>
<feature type="transmembrane region" description="Helical" evidence="5">
    <location>
        <begin position="294"/>
        <end position="314"/>
    </location>
</feature>
<dbReference type="GO" id="GO:1902600">
    <property type="term" value="P:proton transmembrane transport"/>
    <property type="evidence" value="ECO:0007669"/>
    <property type="project" value="InterPro"/>
</dbReference>
<dbReference type="Pfam" id="PF00999">
    <property type="entry name" value="Na_H_Exchanger"/>
    <property type="match status" value="1"/>
</dbReference>
<dbReference type="GO" id="GO:0016020">
    <property type="term" value="C:membrane"/>
    <property type="evidence" value="ECO:0007669"/>
    <property type="project" value="UniProtKB-SubCell"/>
</dbReference>
<evidence type="ECO:0000256" key="4">
    <source>
        <dbReference type="ARBA" id="ARBA00023136"/>
    </source>
</evidence>
<dbReference type="InterPro" id="IPR038770">
    <property type="entry name" value="Na+/solute_symporter_sf"/>
</dbReference>
<evidence type="ECO:0000313" key="7">
    <source>
        <dbReference type="EMBL" id="HCW92945.1"/>
    </source>
</evidence>
<dbReference type="PANTHER" id="PTHR43021:SF2">
    <property type="entry name" value="CATION_H+ EXCHANGER DOMAIN-CONTAINING PROTEIN"/>
    <property type="match status" value="1"/>
</dbReference>
<keyword evidence="4 5" id="KW-0472">Membrane</keyword>
<feature type="transmembrane region" description="Helical" evidence="5">
    <location>
        <begin position="263"/>
        <end position="282"/>
    </location>
</feature>
<comment type="subcellular location">
    <subcellularLocation>
        <location evidence="1">Membrane</location>
        <topology evidence="1">Multi-pass membrane protein</topology>
    </subcellularLocation>
</comment>
<dbReference type="EMBL" id="DPPF01000091">
    <property type="protein sequence ID" value="HCW92945.1"/>
    <property type="molecule type" value="Genomic_DNA"/>
</dbReference>